<keyword evidence="9" id="KW-0645">Protease</keyword>
<protein>
    <submittedName>
        <fullName evidence="9">Rhomboid family intramembrane serine protease</fullName>
    </submittedName>
</protein>
<dbReference type="PANTHER" id="PTHR43066">
    <property type="entry name" value="RHOMBOID-RELATED PROTEIN"/>
    <property type="match status" value="1"/>
</dbReference>
<comment type="subcellular location">
    <subcellularLocation>
        <location evidence="1">Membrane</location>
        <topology evidence="1">Multi-pass membrane protein</topology>
    </subcellularLocation>
</comment>
<feature type="transmembrane region" description="Helical" evidence="7">
    <location>
        <begin position="192"/>
        <end position="212"/>
    </location>
</feature>
<dbReference type="GO" id="GO:0016020">
    <property type="term" value="C:membrane"/>
    <property type="evidence" value="ECO:0007669"/>
    <property type="project" value="UniProtKB-SubCell"/>
</dbReference>
<dbReference type="InterPro" id="IPR035952">
    <property type="entry name" value="Rhomboid-like_sf"/>
</dbReference>
<keyword evidence="5 7" id="KW-1133">Transmembrane helix</keyword>
<gene>
    <name evidence="9" type="ORF">ENE74_00360</name>
</gene>
<reference evidence="9 10" key="1">
    <citation type="submission" date="2019-01" db="EMBL/GenBank/DDBJ databases">
        <authorList>
            <person name="Chen W.-M."/>
        </authorList>
    </citation>
    <scope>NUCLEOTIDE SEQUENCE [LARGE SCALE GENOMIC DNA]</scope>
    <source>
        <strain evidence="9 10">TLA-22</strain>
    </source>
</reference>
<evidence type="ECO:0000313" key="10">
    <source>
        <dbReference type="Proteomes" id="UP000282977"/>
    </source>
</evidence>
<dbReference type="Proteomes" id="UP000282977">
    <property type="component" value="Unassembled WGS sequence"/>
</dbReference>
<evidence type="ECO:0000256" key="1">
    <source>
        <dbReference type="ARBA" id="ARBA00004141"/>
    </source>
</evidence>
<evidence type="ECO:0000256" key="5">
    <source>
        <dbReference type="ARBA" id="ARBA00022989"/>
    </source>
</evidence>
<dbReference type="PANTHER" id="PTHR43066:SF26">
    <property type="entry name" value="RHOMBOID PROTEASE GLPG"/>
    <property type="match status" value="1"/>
</dbReference>
<evidence type="ECO:0000259" key="8">
    <source>
        <dbReference type="Pfam" id="PF01694"/>
    </source>
</evidence>
<accession>A0A437JB86</accession>
<evidence type="ECO:0000256" key="6">
    <source>
        <dbReference type="ARBA" id="ARBA00023136"/>
    </source>
</evidence>
<dbReference type="OrthoDB" id="9813074at2"/>
<keyword evidence="6 7" id="KW-0472">Membrane</keyword>
<feature type="domain" description="Peptidase S54 rhomboid" evidence="8">
    <location>
        <begin position="63"/>
        <end position="211"/>
    </location>
</feature>
<keyword evidence="3" id="KW-0997">Cell inner membrane</keyword>
<keyword evidence="9" id="KW-0378">Hydrolase</keyword>
<organism evidence="9 10">
    <name type="scientific">Sphingobium algorifonticola</name>
    <dbReference type="NCBI Taxonomy" id="2008318"/>
    <lineage>
        <taxon>Bacteria</taxon>
        <taxon>Pseudomonadati</taxon>
        <taxon>Pseudomonadota</taxon>
        <taxon>Alphaproteobacteria</taxon>
        <taxon>Sphingomonadales</taxon>
        <taxon>Sphingomonadaceae</taxon>
        <taxon>Sphingobium</taxon>
    </lineage>
</organism>
<feature type="transmembrane region" description="Helical" evidence="7">
    <location>
        <begin position="99"/>
        <end position="118"/>
    </location>
</feature>
<dbReference type="Gene3D" id="1.20.1540.10">
    <property type="entry name" value="Rhomboid-like"/>
    <property type="match status" value="1"/>
</dbReference>
<dbReference type="RefSeq" id="WP_127688666.1">
    <property type="nucleotide sequence ID" value="NZ_RZUL01000001.1"/>
</dbReference>
<keyword evidence="4 7" id="KW-0812">Transmembrane</keyword>
<keyword evidence="10" id="KW-1185">Reference proteome</keyword>
<evidence type="ECO:0000256" key="3">
    <source>
        <dbReference type="ARBA" id="ARBA00022519"/>
    </source>
</evidence>
<dbReference type="AlphaFoldDB" id="A0A437JB86"/>
<evidence type="ECO:0000256" key="4">
    <source>
        <dbReference type="ARBA" id="ARBA00022692"/>
    </source>
</evidence>
<dbReference type="SUPFAM" id="SSF144091">
    <property type="entry name" value="Rhomboid-like"/>
    <property type="match status" value="1"/>
</dbReference>
<name>A0A437JB86_9SPHN</name>
<dbReference type="GO" id="GO:0006508">
    <property type="term" value="P:proteolysis"/>
    <property type="evidence" value="ECO:0007669"/>
    <property type="project" value="UniProtKB-KW"/>
</dbReference>
<feature type="transmembrane region" description="Helical" evidence="7">
    <location>
        <begin position="69"/>
        <end position="87"/>
    </location>
</feature>
<sequence>MKIPRGQMTNWLAIVTLALFVLTWGLGQIDYAAIVGGFIPLRLSEPTTFAHAIGPFAVPVWLTPLSATLIHGGWVHIGFNLLMLMFCGRHVEHVLGAKLLLLLYVLGAYAAALAEWALDPMAGGPMVGASGAISALIGTYALMYSAQKVRRIGPFSANVVRIAWLAAGWTLIQVMIGIATRGAGPDEGVGQIAIGAHIGGFVAGLLLTRPLLHLRFRQRPAELETR</sequence>
<keyword evidence="2" id="KW-1003">Cell membrane</keyword>
<evidence type="ECO:0000313" key="9">
    <source>
        <dbReference type="EMBL" id="RVT43131.1"/>
    </source>
</evidence>
<evidence type="ECO:0000256" key="7">
    <source>
        <dbReference type="SAM" id="Phobius"/>
    </source>
</evidence>
<dbReference type="InterPro" id="IPR022764">
    <property type="entry name" value="Peptidase_S54_rhomboid_dom"/>
</dbReference>
<feature type="transmembrane region" description="Helical" evidence="7">
    <location>
        <begin position="124"/>
        <end position="146"/>
    </location>
</feature>
<proteinExistence type="predicted"/>
<dbReference type="Pfam" id="PF01694">
    <property type="entry name" value="Rhomboid"/>
    <property type="match status" value="1"/>
</dbReference>
<comment type="caution">
    <text evidence="9">The sequence shown here is derived from an EMBL/GenBank/DDBJ whole genome shotgun (WGS) entry which is preliminary data.</text>
</comment>
<dbReference type="EMBL" id="RZUL01000001">
    <property type="protein sequence ID" value="RVT43131.1"/>
    <property type="molecule type" value="Genomic_DNA"/>
</dbReference>
<feature type="transmembrane region" description="Helical" evidence="7">
    <location>
        <begin position="158"/>
        <end position="180"/>
    </location>
</feature>
<dbReference type="GO" id="GO:0004252">
    <property type="term" value="F:serine-type endopeptidase activity"/>
    <property type="evidence" value="ECO:0007669"/>
    <property type="project" value="InterPro"/>
</dbReference>
<evidence type="ECO:0000256" key="2">
    <source>
        <dbReference type="ARBA" id="ARBA00022475"/>
    </source>
</evidence>